<keyword evidence="1" id="KW-0805">Transcription regulation</keyword>
<dbReference type="AlphaFoldDB" id="A0A4R3NNT8"/>
<evidence type="ECO:0000313" key="5">
    <source>
        <dbReference type="EMBL" id="TCT36175.1"/>
    </source>
</evidence>
<evidence type="ECO:0000256" key="3">
    <source>
        <dbReference type="ARBA" id="ARBA00023163"/>
    </source>
</evidence>
<organism evidence="5 6">
    <name type="scientific">Martelella mediterranea</name>
    <dbReference type="NCBI Taxonomy" id="293089"/>
    <lineage>
        <taxon>Bacteria</taxon>
        <taxon>Pseudomonadati</taxon>
        <taxon>Pseudomonadota</taxon>
        <taxon>Alphaproteobacteria</taxon>
        <taxon>Hyphomicrobiales</taxon>
        <taxon>Aurantimonadaceae</taxon>
        <taxon>Martelella</taxon>
    </lineage>
</organism>
<dbReference type="EMBL" id="SMAR01000023">
    <property type="protein sequence ID" value="TCT36175.1"/>
    <property type="molecule type" value="Genomic_DNA"/>
</dbReference>
<dbReference type="Proteomes" id="UP000295097">
    <property type="component" value="Unassembled WGS sequence"/>
</dbReference>
<keyword evidence="2" id="KW-0238">DNA-binding</keyword>
<feature type="domain" description="Transcription factor LuxR-like autoinducer-binding" evidence="4">
    <location>
        <begin position="44"/>
        <end position="127"/>
    </location>
</feature>
<dbReference type="GO" id="GO:0003677">
    <property type="term" value="F:DNA binding"/>
    <property type="evidence" value="ECO:0007669"/>
    <property type="project" value="UniProtKB-KW"/>
</dbReference>
<dbReference type="SUPFAM" id="SSF75516">
    <property type="entry name" value="Pheromone-binding domain of LuxR-like quorum-sensing transcription factors"/>
    <property type="match status" value="1"/>
</dbReference>
<evidence type="ECO:0000259" key="4">
    <source>
        <dbReference type="Pfam" id="PF03472"/>
    </source>
</evidence>
<reference evidence="5 6" key="1">
    <citation type="submission" date="2019-03" db="EMBL/GenBank/DDBJ databases">
        <title>Freshwater and sediment microbial communities from various areas in North America, analyzing microbe dynamics in response to fracking.</title>
        <authorList>
            <person name="Lamendella R."/>
        </authorList>
    </citation>
    <scope>NUCLEOTIDE SEQUENCE [LARGE SCALE GENOMIC DNA]</scope>
    <source>
        <strain evidence="5 6">175.2</strain>
    </source>
</reference>
<gene>
    <name evidence="5" type="ORF">EDC90_102331</name>
</gene>
<evidence type="ECO:0000256" key="1">
    <source>
        <dbReference type="ARBA" id="ARBA00023015"/>
    </source>
</evidence>
<dbReference type="Pfam" id="PF03472">
    <property type="entry name" value="Autoind_bind"/>
    <property type="match status" value="1"/>
</dbReference>
<proteinExistence type="predicted"/>
<keyword evidence="3" id="KW-0804">Transcription</keyword>
<dbReference type="InterPro" id="IPR005143">
    <property type="entry name" value="TF_LuxR_autoind-bd_dom"/>
</dbReference>
<accession>A0A4R3NNT8</accession>
<dbReference type="OrthoDB" id="9803630at2"/>
<sequence length="162" mass="19001">MCAEQLYRCETAPASDILTMSVLNLSELGYCGAALTTPVRLWSRPFIVSGYPEAWQLRYARKHLEQSDPVHLERLPNLRLIAWEHFDRTRHKRYLHQQREHGVMSGFSMKLMFSNALTLYLSVFRENEVYVSAAEFAYLEQHVRETLLNLGRLTLQRFSDHL</sequence>
<dbReference type="Gene3D" id="3.30.450.80">
    <property type="entry name" value="Transcription factor LuxR-like, autoinducer-binding domain"/>
    <property type="match status" value="1"/>
</dbReference>
<dbReference type="InterPro" id="IPR036693">
    <property type="entry name" value="TF_LuxR_autoind-bd_dom_sf"/>
</dbReference>
<evidence type="ECO:0000313" key="6">
    <source>
        <dbReference type="Proteomes" id="UP000295097"/>
    </source>
</evidence>
<evidence type="ECO:0000256" key="2">
    <source>
        <dbReference type="ARBA" id="ARBA00023125"/>
    </source>
</evidence>
<protein>
    <submittedName>
        <fullName evidence="5">Autoinducer binding domain-containing protein</fullName>
    </submittedName>
</protein>
<comment type="caution">
    <text evidence="5">The sequence shown here is derived from an EMBL/GenBank/DDBJ whole genome shotgun (WGS) entry which is preliminary data.</text>
</comment>
<dbReference type="RefSeq" id="WP_132312723.1">
    <property type="nucleotide sequence ID" value="NZ_SMAR01000023.1"/>
</dbReference>
<keyword evidence="6" id="KW-1185">Reference proteome</keyword>
<name>A0A4R3NNT8_9HYPH</name>